<name>A0A9W7A5H9_9STRA</name>
<organism evidence="1 2">
    <name type="scientific">Triparma laevis f. inornata</name>
    <dbReference type="NCBI Taxonomy" id="1714386"/>
    <lineage>
        <taxon>Eukaryota</taxon>
        <taxon>Sar</taxon>
        <taxon>Stramenopiles</taxon>
        <taxon>Ochrophyta</taxon>
        <taxon>Bolidophyceae</taxon>
        <taxon>Parmales</taxon>
        <taxon>Triparmaceae</taxon>
        <taxon>Triparma</taxon>
    </lineage>
</organism>
<comment type="caution">
    <text evidence="1">The sequence shown here is derived from an EMBL/GenBank/DDBJ whole genome shotgun (WGS) entry which is preliminary data.</text>
</comment>
<evidence type="ECO:0000313" key="2">
    <source>
        <dbReference type="Proteomes" id="UP001162640"/>
    </source>
</evidence>
<protein>
    <submittedName>
        <fullName evidence="1">Uncharacterized protein</fullName>
    </submittedName>
</protein>
<evidence type="ECO:0000313" key="1">
    <source>
        <dbReference type="EMBL" id="GMH63821.1"/>
    </source>
</evidence>
<dbReference type="EMBL" id="BLQM01000102">
    <property type="protein sequence ID" value="GMH63821.1"/>
    <property type="molecule type" value="Genomic_DNA"/>
</dbReference>
<reference evidence="2" key="1">
    <citation type="journal article" date="2023" name="Commun. Biol.">
        <title>Genome analysis of Parmales, the sister group of diatoms, reveals the evolutionary specialization of diatoms from phago-mixotrophs to photoautotrophs.</title>
        <authorList>
            <person name="Ban H."/>
            <person name="Sato S."/>
            <person name="Yoshikawa S."/>
            <person name="Yamada K."/>
            <person name="Nakamura Y."/>
            <person name="Ichinomiya M."/>
            <person name="Sato N."/>
            <person name="Blanc-Mathieu R."/>
            <person name="Endo H."/>
            <person name="Kuwata A."/>
            <person name="Ogata H."/>
        </authorList>
    </citation>
    <scope>NUCLEOTIDE SEQUENCE [LARGE SCALE GENOMIC DNA]</scope>
</reference>
<dbReference type="Proteomes" id="UP001162640">
    <property type="component" value="Unassembled WGS sequence"/>
</dbReference>
<accession>A0A9W7A5H9</accession>
<sequence>MPGDLPTLTPTPNIVADKAQVYVNTVTNGVAPAGGDFAMKIFENGQFSAPITVPVGTSASKLQALLEKAVDGSTVFVTSSQSTSASTSTSNKFRQSRYQTNYMVKFDPEGPALSLDESRVTGTDAKVAISSSSSLSKSSTNSYKLRTFGSNTLSGDFVLTIKSNNDDATAQSTLALSSDSTSAQIEAALNSLTLGASATVAPSYVNPDASFGTIYDVSLKDNGLSQLTLSSPNIVAFNVTHCEINGACAEVCTTHITPFDNYGRFNSSSKIQNLCSSPSDTVLQDWCAEIFQTSHSTTTCESPELAYHDDCNVCENFIPAGVSISSAKSVLSGRGSLIAVNSAFAKITYHPAPDVHSALTDFDTLSFSLWDTADMADETSATSLSFFTSNIDISPANDAPVITAPLSIYPIEDVEYRLTSFSVSDPDLTSNYYSMLPLTVTLEVTQGTLGLYSTAGLTFEDVSTSVAHAHSKLKITGDQGAINRALNPLSYMPAADWNSFSDSSSFNAEVQTVSLTSNPAVEKQRIDITPGSGSAGQLTGKFTLKLSCKPFADQINFIGYASNTSMNSYTKPLVDAVSVSSHEWFAPPMETGNGTHIELELNKMIDECTKQAQAAADDYISNTANTAASYDLTTDRIRAEVISSYYYPADPNAVNSFDITFVNSFHEFPLLNVMPGHNVTSSGNSVAAKLTVTQVATGVNRIGGSYTLSNADGTLTQTLTSDASMEEMETAVKALMGTASSNIVHDVSVSKTITDTESKAATYSITFNNYLGDMDELRVISKATLTGAGVDVSVSEVVSGAADHDTLTITLSDNGNFGNGNSLTTVKTSKIFVSPTNDPPIVTVPTFVTSLDEDNSLKLQSLISVTDVDDSSLTVNIVCLRGGVTYDVQPVVSPSYIAVVESIPASDISGAYSTLKLSGSTTLVQHHLDLMTFTPDPNFNGITDITITATDAKQNSGVGTFRLSIVPVNDDPTVVTPGAILASTNSPMTIGGISVADVDIAEEWHGLLAVTLTVFSGDLTIEDPNRKYLTQFTDGDGVSDKTMTFTGTPEMINLALAKLTYTSETGFVGSDTVNIVVSDGSSGVSSASIIISVLGTSVGLEISVPNSFVYGEPIEILEDNTWKASSNSEMVSLGNANGLLTSDDVLTVTIQCNHGTVSINESVFSSETTFSETLTTVNSKLGGLVYAPNSNFNGLDVVTVTAAQASGGSTTVMKILYLIQPVNDAPTLAYDGATPSVEEGKQTTLSPWTLFDVDAEECAGDSRCSGGGLVQVKVTTSGYGSASISSIYKTTPSIILHSCDTTTTHNPNSNYELCFQSKVTAANSALSALTYSANYNSFTQLHTVSVEVDDLGNWDGGLKLSETATVAVPITVIEAPVVPHFTLSSTYIETTEDTPTFIYPSLNTDSSSLSSLTLTVTSKSSGSFKLTEKNLTGVEIIYGTGSISVTGSATLLSSTFHCDVTKQNRVGFVYLPATNYNGMDELKFSTNTNDPTYDVTADVKILPVNDAPVLSLSSTFTDLTLTIDEGETTSLNLVDVADVDSGENFGGTIEVNVFVSVGSGNVVKSSAFVVPGVWASDKPDGSGVTLKGGADALSTALTASPSFLSFTPPANYHGSSTVTYTVDDKGNSGTPGPLTHSIDLPITINQVHNPPTILFAAPRATVSEDIQGPLNVDITVTSPELDSLSTNNAMFCDLKVSYGALVQYSDENTIWSEMSNTHTFSSGYAYRVDGASSFVSSKLSTLIYQPSSNFNGLDVMTIVCGDHTEVSEEATLNIVVTSVNDGPSVILPSVSFEFNEDEDITLSNAVGAFVVDPDAHELSGGMVTLEVDVTPADSCGLTFPPSSSLAGVKTGVSSTGNISLEGNVANVNGAVSAVTLSCVKDWSGTGTLSFDVVDGQSDSSGDHVATFTVKEVNDAPVLNTSSDILSVIEDQVYGLENFMSVVDVDAKKNEKIVVILTVEDAVGGFMINSDGDVDLKNLHNLQVDLTNSIKLISSTTVNGYGNDVFSKMTLAGTQTDLNNFITSPAAFFFVSGFDYFGTDKSFTATLTDGLGGSSSTTYGLSVSGVNDTPTIILNSNELIATEDVLFPLAGAINVNDVDMAHMPDSHQDATLSVSISASFGTIGLTTAIPGCYITSGNGWGQSSHLSFRASLEVIENTLDQLVYLSCADCDENDELTVTVTDLGTFGAGGALDKTLTVPISLTSVNDAPRATQPSKFINEGSADNLDLLKVSFEDFNVYDVDEMKNDVVKFTMTVSPSGAGTIELVDRSLANSSGGLKFTVGDGVNDETVSFQATTAVSSKLFSRVLFNGSPTATSATIIVTAEDKEGAVMTENIALNSLVKGQNNAPVISFNVADDEVKILEGDVHAIDFLSVHDVDVGNTPNAFLEVTASTSTGGSLEVQTVTTSVPHMYPVWTIKTSAASGTLGGTFVLDVNGEQTGNIYADAVAKAEYEIANDATNGHGSGQSIENLLNSLTVLQNLGVKVDVFRDGASAGSVNGNGGVSANQKLGENADTSGGHVWRVTFLKAGYNAITMSVFDDSSLTAGGGAAVAVDEAKNSNYLEGTFTLGLGSTYVSTNIPFSASAQEMADALQSMESVESVKVTRVENDENVGSYVWSVTFLSMGELLAGGDVPTLTLIENSLGDSSSSYPHLTCAISIATIADGYGAPTIWRIDSMAHSSVKPLHSLKLEGDTISGYFTVTVPGFGTTGPIYENTVARIVDETVKSPGEANVEGTLPDGMNVGESIESLITALPNWDNDKMSVHVSKSSTTVASVLKIEWLITYTGVDHVTNSVITTNNANTCSASASFLLQTNLNRAGNFLGGDWKVSWGEQNKVGGSGLWTTSDALSFAASERDVETQLVKIMGGAASVDLTVGRVGPDEFNGYSWTVALLRGPSKFYASAENSGRAGILVADGSGLTGQAAAAQAVCLREGGTNVKLALSSRALGGVYFPLSERRGTVVDGVSSSNSLTMRGSLASLNSALNKLTVQTPKDFFGDLYLEVVVDDHGFSGSGGAKSDMKVVKLLVEGVEDVPVVSYGGVELESDETIISGLEDSEFRFANPGDGTKDYALPIFQVTDVDLGVGDLTVTISAGNGVVNLETISGPLSVVNVELKSLSYRPDWNWWGEDSLTFIVDGSVKITRKVILDVRPVNDFPTIVVEGEGTLTSQLMTDPRSWEEVVKDAVEDVAFAIDFVSVYDTDNMDVYKDLNGVEESGSASVSSGVQQLLEVELNVRNGTLTISDSDALGVYVTTAADSRSLVLRGLQSKLNDCLKKIRYLGDLNWNGDDRLTVEANDFGIYTATSNEEVMALTHVRHVVIRVEPVNNLPFVVLPLGEGGVLTALEDVGGVIGSPCSKVDADKTEVTCDNSNLVLGVVAGVPVHYLHDQNFYIRDDDAGEEGEVTLSIELRYGTLSLGDLSDVNDWITWSEGTGDIDKKIVFSGKVKYLNQALEGAMYLSDKNFNSEYGHIFPLSGFDNGLEMITFVVTDGNGGYTESVQVIDVHATNDAPVVVTGLDVNDGVLNFEDGESSLRIGVEVLQVREDIPFSVPGVVVRDVDCSQTLTEGMVQVSAYASNGTVSIAENSPVQQYVVGSGGVENSLLVVKGSVKNINIALSSLVYQGNADYFGVDSLIIEVSDLGNNGYSFEFDKAGGKNITTLVKDTVAKVNTVVLPIYVKSEVDAPIIYVPDYLITLEDTPKEMAGVVIEDVDGGVGQHEIEISCNNGWVKLDPLVSGLTFVSGTGILDNHLKFSGSLADINTAVMNFTYVPKNHWHTGGRELDEIVITINDMGLLDPEGDYGISTKTLFVEVLPVNDQPEIRVPGIVWRLPDLSGGYVVDYVEVSYVDEDMELVFESNVQITDWDLQEDDVSAVDSVMELEVKCDYCTLKFGGDGSGLLWLESSKNGDKMLKVRGGLENLNNALAGMIYAGLQDFNGVDSVEFLVDDLGNFGEGGNLHYNITVPIFVNKINDSPKWDVPNFPAVCAEDYQCVISNVAIVDPDSTEYTGVFEVLISVDYGVVDFNGLEVPASIKFLEQDGEGDGTVRLEGSMEDINFMLKDLVYTPPEDYTSLNGRGNDVIHLAVVNDGGSPLLTAVGRVVVVVAEGNNDKPVVKYDFAHYVKEDNCESEDVDYSVDSKLLGGGNQSTAPAFKQCSRLVSVDTLKCVEDVGCGVVGLQVEDADAIEVDYHVVEVGVSATNGSLVLENATSFDLWWGVGGGGAWPKRGEILEIAGAQHSVVMRGRLDVVNEALKGLVYLGDPHFYGVDRIVVEVDDLGFWGAGGSKRDEMSIPVKVSAVEDKAEVALHGNLDSVVEAKEDKMFVVNGIGFVHADSDAAGAMAWKAGVAGGVPAFDGLNVVATPGAGFVRVMVEGTGLKWRFSSDKGLLFTVPTVGDEEVRRYAEEGYSGVGPFNREALDGAEGVDMGLTSGSPDVVWWKNVTIEGRLADVNAAVSGLNVLGDANFEGLANLKFNVKSLGEIGDGGVNGADEVVNWHWEWDDSRVVYVRVAGENDSPVINVVGLESYEHEKAEMLVGDGLSRVVTSVQGLEVREEEAVSVPFRVRDVDDEVLRVVVTATRGTVSLTGAVDGGLFFLVGAGSYDKSFEVTGKVENVNAIFETLMFAGEKNYFGSGGSVTFVVYDDDDSGSGSGSGVKRVVNIEILPVNDAVELNMANDKEDYGVTYFVDEGEGVRLGGAVLHPDRFEYLSIGVRGDAEYASKTGYELWRTEGEKPWLDNDGDFSKRNATVGWGNLEQELWRGNLVKDIEDGARGSDPRWLVNHGGYLYFSADGVDDTWMVKDHLSDDCGGFRQSSMNSKVYFAVSSSSTWDIDKDYDCPWGYHWASTKEAEELFVSEIDHGGVVGEGRVYFGECGWSGYDWAGITRRHFRYSDSRITGAFKDALHYDSVRSFKDGTTDLPSVGELTTADFAGVVCIAGEPLGGEGVERYYDECRFEHNSNGGLDYDSVMDSGCWARGGRELWRTDGSQEGTVRVIDSRGGGGDTNVQSGMRGSDPRYIVSFGGALYYSAESDAEGRELWTSDGAVDGVTVMVKDINLGHHHSDPKDLVECGGALYFSVVTVGEGRELWVTDGTGGGTAMVKDINTVGGVGSDVKGLVCIGGSLYFSADDGSNGAELWVSDGTGGGTSMVTDINTVGGSDPEYLTVFGSHVYFSADSGAGVGKELWRADAGGATIVEDIRPGSGGSYPKYLTVFTSGALGASSKLWFLATDGKDVGNFRSASGYTSESQGMQLWTWDGSSCERAFDQTFSKFDIDEESMDSDFPADFGVFENTLYYSANFGNRDYLVPSGFVERDLTSYERVHGHDQAFVVWDEDVGLESGKVYGCEVSVEKGEVEVVGLLGGGKRGAVVEFDGTLKEINAFARNVVFYPEDGESGWSKFVVKVKDLVDDVFCEGFVGGECVEGVAEGERMIWITAVNDAPVIRGVGRGVVEVDAEGEGRIWGLNVVDDDVGEGLMSCEVSSGLGVLTLNGRDGLSFDGAGLRGLGEEKSVKFYATIGDLNEALKVVGYDCSGEGRLGKIVT</sequence>
<gene>
    <name evidence="1" type="ORF">TL16_g03811</name>
</gene>
<dbReference type="NCBIfam" id="NF012211">
    <property type="entry name" value="tand_rpt_95"/>
    <property type="match status" value="1"/>
</dbReference>
<proteinExistence type="predicted"/>